<dbReference type="HOGENOM" id="CLU_2378372_0_0_1"/>
<reference evidence="2 3" key="1">
    <citation type="journal article" date="2012" name="Science">
        <title>The Paleozoic origin of enzymatic lignin decomposition reconstructed from 31 fungal genomes.</title>
        <authorList>
            <person name="Floudas D."/>
            <person name="Binder M."/>
            <person name="Riley R."/>
            <person name="Barry K."/>
            <person name="Blanchette R.A."/>
            <person name="Henrissat B."/>
            <person name="Martinez A.T."/>
            <person name="Otillar R."/>
            <person name="Spatafora J.W."/>
            <person name="Yadav J.S."/>
            <person name="Aerts A."/>
            <person name="Benoit I."/>
            <person name="Boyd A."/>
            <person name="Carlson A."/>
            <person name="Copeland A."/>
            <person name="Coutinho P.M."/>
            <person name="de Vries R.P."/>
            <person name="Ferreira P."/>
            <person name="Findley K."/>
            <person name="Foster B."/>
            <person name="Gaskell J."/>
            <person name="Glotzer D."/>
            <person name="Gorecki P."/>
            <person name="Heitman J."/>
            <person name="Hesse C."/>
            <person name="Hori C."/>
            <person name="Igarashi K."/>
            <person name="Jurgens J.A."/>
            <person name="Kallen N."/>
            <person name="Kersten P."/>
            <person name="Kohler A."/>
            <person name="Kuees U."/>
            <person name="Kumar T.K.A."/>
            <person name="Kuo A."/>
            <person name="LaButti K."/>
            <person name="Larrondo L.F."/>
            <person name="Lindquist E."/>
            <person name="Ling A."/>
            <person name="Lombard V."/>
            <person name="Lucas S."/>
            <person name="Lundell T."/>
            <person name="Martin R."/>
            <person name="McLaughlin D.J."/>
            <person name="Morgenstern I."/>
            <person name="Morin E."/>
            <person name="Murat C."/>
            <person name="Nagy L.G."/>
            <person name="Nolan M."/>
            <person name="Ohm R.A."/>
            <person name="Patyshakuliyeva A."/>
            <person name="Rokas A."/>
            <person name="Ruiz-Duenas F.J."/>
            <person name="Sabat G."/>
            <person name="Salamov A."/>
            <person name="Samejima M."/>
            <person name="Schmutz J."/>
            <person name="Slot J.C."/>
            <person name="St John F."/>
            <person name="Stenlid J."/>
            <person name="Sun H."/>
            <person name="Sun S."/>
            <person name="Syed K."/>
            <person name="Tsang A."/>
            <person name="Wiebenga A."/>
            <person name="Young D."/>
            <person name="Pisabarro A."/>
            <person name="Eastwood D.C."/>
            <person name="Martin F."/>
            <person name="Cullen D."/>
            <person name="Grigoriev I.V."/>
            <person name="Hibbett D.S."/>
        </authorList>
    </citation>
    <scope>NUCLEOTIDE SEQUENCE [LARGE SCALE GENOMIC DNA]</scope>
    <source>
        <strain evidence="2 3">ATCC 11539</strain>
    </source>
</reference>
<proteinExistence type="predicted"/>
<sequence length="95" mass="10914">MEIELQRRSEAEAASIKQINELHERQTTLENQLSYISTERDAALETKATLQGEVDQARKTISDLEQRLSQAASEMASLNRQLQTAQNELRSTRRR</sequence>
<dbReference type="EMBL" id="KB469296">
    <property type="protein sequence ID" value="EPQ60139.1"/>
    <property type="molecule type" value="Genomic_DNA"/>
</dbReference>
<dbReference type="RefSeq" id="XP_007860234.1">
    <property type="nucleotide sequence ID" value="XM_007862043.1"/>
</dbReference>
<dbReference type="Proteomes" id="UP000030669">
    <property type="component" value="Unassembled WGS sequence"/>
</dbReference>
<name>S7S2W3_GLOTA</name>
<dbReference type="AlphaFoldDB" id="S7S2W3"/>
<gene>
    <name evidence="2" type="ORF">GLOTRDRAFT_31127</name>
</gene>
<keyword evidence="3" id="KW-1185">Reference proteome</keyword>
<organism evidence="2 3">
    <name type="scientific">Gloeophyllum trabeum (strain ATCC 11539 / FP-39264 / Madison 617)</name>
    <name type="common">Brown rot fungus</name>
    <dbReference type="NCBI Taxonomy" id="670483"/>
    <lineage>
        <taxon>Eukaryota</taxon>
        <taxon>Fungi</taxon>
        <taxon>Dikarya</taxon>
        <taxon>Basidiomycota</taxon>
        <taxon>Agaricomycotina</taxon>
        <taxon>Agaricomycetes</taxon>
        <taxon>Gloeophyllales</taxon>
        <taxon>Gloeophyllaceae</taxon>
        <taxon>Gloeophyllum</taxon>
    </lineage>
</organism>
<protein>
    <submittedName>
        <fullName evidence="2">Uncharacterized protein</fullName>
    </submittedName>
</protein>
<feature type="region of interest" description="Disordered" evidence="1">
    <location>
        <begin position="75"/>
        <end position="95"/>
    </location>
</feature>
<dbReference type="KEGG" id="gtr:GLOTRDRAFT_31127"/>
<dbReference type="GeneID" id="19305372"/>
<accession>S7S2W3</accession>
<feature type="non-terminal residue" evidence="2">
    <location>
        <position position="95"/>
    </location>
</feature>
<dbReference type="OrthoDB" id="10255630at2759"/>
<evidence type="ECO:0000313" key="2">
    <source>
        <dbReference type="EMBL" id="EPQ60139.1"/>
    </source>
</evidence>
<feature type="compositionally biased region" description="Polar residues" evidence="1">
    <location>
        <begin position="75"/>
        <end position="89"/>
    </location>
</feature>
<evidence type="ECO:0000256" key="1">
    <source>
        <dbReference type="SAM" id="MobiDB-lite"/>
    </source>
</evidence>
<evidence type="ECO:0000313" key="3">
    <source>
        <dbReference type="Proteomes" id="UP000030669"/>
    </source>
</evidence>